<evidence type="ECO:0000313" key="2">
    <source>
        <dbReference type="Proteomes" id="UP000199087"/>
    </source>
</evidence>
<keyword evidence="2" id="KW-1185">Reference proteome</keyword>
<dbReference type="Proteomes" id="UP000199087">
    <property type="component" value="Unassembled WGS sequence"/>
</dbReference>
<dbReference type="EMBL" id="CVRB01000005">
    <property type="protein sequence ID" value="CRK84527.1"/>
    <property type="molecule type" value="Genomic_DNA"/>
</dbReference>
<proteinExistence type="predicted"/>
<organism evidence="1 2">
    <name type="scientific">Neobacillus massiliamazoniensis</name>
    <dbReference type="NCBI Taxonomy" id="1499688"/>
    <lineage>
        <taxon>Bacteria</taxon>
        <taxon>Bacillati</taxon>
        <taxon>Bacillota</taxon>
        <taxon>Bacilli</taxon>
        <taxon>Bacillales</taxon>
        <taxon>Bacillaceae</taxon>
        <taxon>Neobacillus</taxon>
    </lineage>
</organism>
<dbReference type="AlphaFoldDB" id="A0A0U1P2U7"/>
<gene>
    <name evidence="1" type="ORF">BN000_04559</name>
</gene>
<reference evidence="2" key="1">
    <citation type="submission" date="2015-05" db="EMBL/GenBank/DDBJ databases">
        <authorList>
            <person name="Urmite Genomes"/>
        </authorList>
    </citation>
    <scope>NUCLEOTIDE SEQUENCE [LARGE SCALE GENOMIC DNA]</scope>
    <source>
        <strain evidence="2">LF1</strain>
    </source>
</reference>
<protein>
    <submittedName>
        <fullName evidence="1">Uncharacterized protein</fullName>
    </submittedName>
</protein>
<sequence>MEIEISNYGFNDTENKLWFVNVHFIKRSTFNGKRKTTIILYDITWYNT</sequence>
<evidence type="ECO:0000313" key="1">
    <source>
        <dbReference type="EMBL" id="CRK84527.1"/>
    </source>
</evidence>
<dbReference type="STRING" id="1499688.BN000_04559"/>
<name>A0A0U1P2U7_9BACI</name>
<accession>A0A0U1P2U7</accession>